<sequence>MTTLAKITMTTLLFTASMTTTAAEIDASLLQEVKTKVTQAITESIKANLEEIKIETKQSLEKAFQTTNNSEQEKKEETND</sequence>
<keyword evidence="5" id="KW-1185">Reference proteome</keyword>
<dbReference type="AlphaFoldDB" id="A0A8I2H015"/>
<evidence type="ECO:0000256" key="1">
    <source>
        <dbReference type="SAM" id="SignalP"/>
    </source>
</evidence>
<evidence type="ECO:0000313" key="4">
    <source>
        <dbReference type="Proteomes" id="UP000646877"/>
    </source>
</evidence>
<reference evidence="3 5" key="2">
    <citation type="submission" date="2023-10" db="EMBL/GenBank/DDBJ databases">
        <title>To unveil natural product biosynthetic capacity in Pseudoalteromonas.</title>
        <authorList>
            <person name="Wang J."/>
        </authorList>
    </citation>
    <scope>NUCLEOTIDE SEQUENCE [LARGE SCALE GENOMIC DNA]</scope>
    <source>
        <strain evidence="3 5">DSM 15914</strain>
    </source>
</reference>
<evidence type="ECO:0000313" key="3">
    <source>
        <dbReference type="EMBL" id="WOX27470.1"/>
    </source>
</evidence>
<keyword evidence="1" id="KW-0732">Signal</keyword>
<dbReference type="EMBL" id="CP137578">
    <property type="protein sequence ID" value="WOX27470.1"/>
    <property type="molecule type" value="Genomic_DNA"/>
</dbReference>
<accession>A0A8I2H015</accession>
<reference evidence="2" key="1">
    <citation type="submission" date="2019-10" db="EMBL/GenBank/DDBJ databases">
        <authorList>
            <person name="Paulsen S."/>
        </authorList>
    </citation>
    <scope>NUCLEOTIDE SEQUENCE</scope>
    <source>
        <strain evidence="2">LMG 19692</strain>
    </source>
</reference>
<evidence type="ECO:0000313" key="2">
    <source>
        <dbReference type="EMBL" id="NLR19945.1"/>
    </source>
</evidence>
<protein>
    <submittedName>
        <fullName evidence="2">Uncharacterized protein</fullName>
    </submittedName>
</protein>
<organism evidence="2 4">
    <name type="scientific">Pseudoalteromonas maricaloris</name>
    <dbReference type="NCBI Taxonomy" id="184924"/>
    <lineage>
        <taxon>Bacteria</taxon>
        <taxon>Pseudomonadati</taxon>
        <taxon>Pseudomonadota</taxon>
        <taxon>Gammaproteobacteria</taxon>
        <taxon>Alteromonadales</taxon>
        <taxon>Pseudoalteromonadaceae</taxon>
        <taxon>Pseudoalteromonas</taxon>
    </lineage>
</organism>
<name>A0A8I2H015_9GAMM</name>
<dbReference type="RefSeq" id="WP_010371126.1">
    <property type="nucleotide sequence ID" value="NZ_CBCSDF010000003.1"/>
</dbReference>
<evidence type="ECO:0000313" key="5">
    <source>
        <dbReference type="Proteomes" id="UP001304419"/>
    </source>
</evidence>
<feature type="signal peptide" evidence="1">
    <location>
        <begin position="1"/>
        <end position="22"/>
    </location>
</feature>
<feature type="chain" id="PRO_5034602753" evidence="1">
    <location>
        <begin position="23"/>
        <end position="80"/>
    </location>
</feature>
<proteinExistence type="predicted"/>
<dbReference type="Proteomes" id="UP000646877">
    <property type="component" value="Unassembled WGS sequence"/>
</dbReference>
<dbReference type="Proteomes" id="UP001304419">
    <property type="component" value="Chromosome 1"/>
</dbReference>
<dbReference type="EMBL" id="WEIA01000001">
    <property type="protein sequence ID" value="NLR19945.1"/>
    <property type="molecule type" value="Genomic_DNA"/>
</dbReference>
<gene>
    <name evidence="2" type="ORF">F9Y85_01090</name>
    <name evidence="3" type="ORF">R5H13_12470</name>
</gene>